<reference evidence="6" key="2">
    <citation type="submission" date="2022-06" db="EMBL/GenBank/DDBJ databases">
        <title>Thermospira aquatica gen. nov., sp. nov.</title>
        <authorList>
            <person name="Ben Ali Gam Z."/>
            <person name="Labat M."/>
        </authorList>
    </citation>
    <scope>NUCLEOTIDE SEQUENCE</scope>
    <source>
        <strain evidence="6">F1F22</strain>
    </source>
</reference>
<dbReference type="InterPro" id="IPR050157">
    <property type="entry name" value="PSI_iron-sulfur_center"/>
</dbReference>
<dbReference type="InterPro" id="IPR017900">
    <property type="entry name" value="4Fe4S_Fe_S_CS"/>
</dbReference>
<dbReference type="GO" id="GO:0046872">
    <property type="term" value="F:metal ion binding"/>
    <property type="evidence" value="ECO:0007669"/>
    <property type="project" value="UniProtKB-KW"/>
</dbReference>
<dbReference type="PANTHER" id="PTHR24960:SF76">
    <property type="entry name" value="4FE-4S FERREDOXIN-TYPE DOMAIN-CONTAINING PROTEIN"/>
    <property type="match status" value="1"/>
</dbReference>
<keyword evidence="7" id="KW-1185">Reference proteome</keyword>
<keyword evidence="1" id="KW-0004">4Fe-4S</keyword>
<evidence type="ECO:0000256" key="2">
    <source>
        <dbReference type="ARBA" id="ARBA00022723"/>
    </source>
</evidence>
<dbReference type="InterPro" id="IPR007160">
    <property type="entry name" value="DUF362"/>
</dbReference>
<proteinExistence type="predicted"/>
<dbReference type="Pfam" id="PF12838">
    <property type="entry name" value="Fer4_7"/>
    <property type="match status" value="1"/>
</dbReference>
<dbReference type="PROSITE" id="PS00198">
    <property type="entry name" value="4FE4S_FER_1"/>
    <property type="match status" value="1"/>
</dbReference>
<name>A0AAX3BDI9_9SPIR</name>
<organism evidence="6 7">
    <name type="scientific">Thermospira aquatica</name>
    <dbReference type="NCBI Taxonomy" id="2828656"/>
    <lineage>
        <taxon>Bacteria</taxon>
        <taxon>Pseudomonadati</taxon>
        <taxon>Spirochaetota</taxon>
        <taxon>Spirochaetia</taxon>
        <taxon>Brevinematales</taxon>
        <taxon>Thermospiraceae</taxon>
        <taxon>Thermospira</taxon>
    </lineage>
</organism>
<keyword evidence="2" id="KW-0479">Metal-binding</keyword>
<feature type="domain" description="4Fe-4S ferredoxin-type" evidence="5">
    <location>
        <begin position="310"/>
        <end position="339"/>
    </location>
</feature>
<accession>A0AAX3BDI9</accession>
<keyword evidence="4" id="KW-0411">Iron-sulfur</keyword>
<reference evidence="6" key="1">
    <citation type="submission" date="2021-04" db="EMBL/GenBank/DDBJ databases">
        <authorList>
            <person name="Postec A."/>
        </authorList>
    </citation>
    <scope>NUCLEOTIDE SEQUENCE</scope>
    <source>
        <strain evidence="6">F1F22</strain>
    </source>
</reference>
<dbReference type="EMBL" id="CP073355">
    <property type="protein sequence ID" value="URA10203.1"/>
    <property type="molecule type" value="Genomic_DNA"/>
</dbReference>
<protein>
    <submittedName>
        <fullName evidence="6">DUF362 domain-containing protein</fullName>
    </submittedName>
</protein>
<evidence type="ECO:0000313" key="6">
    <source>
        <dbReference type="EMBL" id="URA10203.1"/>
    </source>
</evidence>
<dbReference type="KEGG" id="taqu:KDW03_12105"/>
<evidence type="ECO:0000256" key="3">
    <source>
        <dbReference type="ARBA" id="ARBA00023004"/>
    </source>
</evidence>
<sequence length="374" mass="42226">MPKVYAVRCESYHHDEVLAAVRNLFTLGGFLEKLRQRGQKILLKPNLLSSQVPERAVTTHPVVVEAVIAILKEAGFSLEVGDSPAIEDMMAVMRKIGLDEVLQKYGVDPASFKETVWQENPRGVLVKRFEVVKALVENDMVISLPKLKTHTQMFYTGAIKNLFGLVQGLQKSRFHLQFPERERFAQMIVDLYLLVNPVMSLMDAVVAMEGEGPQGGSPRKVGLLLASDDTLALDIVASQLIGYKVEQIPILQKALALMPEGYKESIEIVGIDREEARIGDFVLVKEVSDTGFIKERFPWLFALARNLLVPRPFFLHQKCIRCGRCIQICSAQALSWRMKGGQKQVAIDYTRCIRCFCCHEICPVEAIELRRKLW</sequence>
<dbReference type="Pfam" id="PF04015">
    <property type="entry name" value="DUF362"/>
    <property type="match status" value="1"/>
</dbReference>
<dbReference type="AlphaFoldDB" id="A0AAX3BDI9"/>
<dbReference type="PROSITE" id="PS51379">
    <property type="entry name" value="4FE4S_FER_2"/>
    <property type="match status" value="2"/>
</dbReference>
<keyword evidence="3" id="KW-0408">Iron</keyword>
<dbReference type="Proteomes" id="UP001056539">
    <property type="component" value="Chromosome"/>
</dbReference>
<dbReference type="SUPFAM" id="SSF54862">
    <property type="entry name" value="4Fe-4S ferredoxins"/>
    <property type="match status" value="1"/>
</dbReference>
<dbReference type="InterPro" id="IPR017896">
    <property type="entry name" value="4Fe4S_Fe-S-bd"/>
</dbReference>
<evidence type="ECO:0000256" key="4">
    <source>
        <dbReference type="ARBA" id="ARBA00023014"/>
    </source>
</evidence>
<dbReference type="GO" id="GO:0051539">
    <property type="term" value="F:4 iron, 4 sulfur cluster binding"/>
    <property type="evidence" value="ECO:0007669"/>
    <property type="project" value="UniProtKB-KW"/>
</dbReference>
<gene>
    <name evidence="6" type="ORF">KDW03_12105</name>
</gene>
<dbReference type="Gene3D" id="3.30.70.20">
    <property type="match status" value="1"/>
</dbReference>
<evidence type="ECO:0000313" key="7">
    <source>
        <dbReference type="Proteomes" id="UP001056539"/>
    </source>
</evidence>
<dbReference type="RefSeq" id="WP_271435336.1">
    <property type="nucleotide sequence ID" value="NZ_CP073355.1"/>
</dbReference>
<dbReference type="PANTHER" id="PTHR24960">
    <property type="entry name" value="PHOTOSYSTEM I IRON-SULFUR CENTER-RELATED"/>
    <property type="match status" value="1"/>
</dbReference>
<feature type="domain" description="4Fe-4S ferredoxin-type" evidence="5">
    <location>
        <begin position="343"/>
        <end position="372"/>
    </location>
</feature>
<evidence type="ECO:0000259" key="5">
    <source>
        <dbReference type="PROSITE" id="PS51379"/>
    </source>
</evidence>
<evidence type="ECO:0000256" key="1">
    <source>
        <dbReference type="ARBA" id="ARBA00022485"/>
    </source>
</evidence>